<dbReference type="CDD" id="cd16936">
    <property type="entry name" value="HATPase_RsbW-like"/>
    <property type="match status" value="1"/>
</dbReference>
<protein>
    <recommendedName>
        <fullName evidence="3">Histidine kinase/HSP90-like ATPase domain-containing protein</fullName>
    </recommendedName>
</protein>
<dbReference type="InterPro" id="IPR003594">
    <property type="entry name" value="HATPase_dom"/>
</dbReference>
<dbReference type="Pfam" id="PF13581">
    <property type="entry name" value="HATPase_c_2"/>
    <property type="match status" value="1"/>
</dbReference>
<feature type="region of interest" description="Disordered" evidence="2">
    <location>
        <begin position="252"/>
        <end position="280"/>
    </location>
</feature>
<accession>A0A368T2K6</accession>
<evidence type="ECO:0000313" key="4">
    <source>
        <dbReference type="EMBL" id="RCV55975.1"/>
    </source>
</evidence>
<keyword evidence="5" id="KW-1185">Reference proteome</keyword>
<keyword evidence="1" id="KW-0418">Kinase</keyword>
<feature type="domain" description="Histidine kinase/HSP90-like ATPase" evidence="3">
    <location>
        <begin position="123"/>
        <end position="230"/>
    </location>
</feature>
<dbReference type="EMBL" id="QEIN01000137">
    <property type="protein sequence ID" value="RCV55975.1"/>
    <property type="molecule type" value="Genomic_DNA"/>
</dbReference>
<dbReference type="InterPro" id="IPR036890">
    <property type="entry name" value="HATPase_C_sf"/>
</dbReference>
<sequence length="280" mass="30110">MISVKHTDSCGATAPQTLSSRHDTSRHSPALGHAWHSSDRSPRMNELPERSTRTAPPGVTPPGGAYGPQPDGSRFGRNAKCYRDICPRLSCTPSGNSPAWIPDPPLHFPGGGMTMHRLHVSHFPGAPKSVAAARAWLTWSLASPFGPVVPDEVQANAVLLTSELATNALRHTTSGDSGTFSVGLALWPHALRVYVTDEGIGDTSPTLKNPGLMAESGRGLFLVDALANAWGRMPGEPVVWFRLEWPPRQAPPLPRRDRGRLYFLPPHPAHPRPGADPSPT</sequence>
<dbReference type="Gene3D" id="3.30.565.10">
    <property type="entry name" value="Histidine kinase-like ATPase, C-terminal domain"/>
    <property type="match status" value="1"/>
</dbReference>
<feature type="compositionally biased region" description="Basic and acidic residues" evidence="2">
    <location>
        <begin position="36"/>
        <end position="52"/>
    </location>
</feature>
<name>A0A368T2K6_9ACTN</name>
<evidence type="ECO:0000256" key="1">
    <source>
        <dbReference type="ARBA" id="ARBA00022527"/>
    </source>
</evidence>
<evidence type="ECO:0000256" key="2">
    <source>
        <dbReference type="SAM" id="MobiDB-lite"/>
    </source>
</evidence>
<dbReference type="AlphaFoldDB" id="A0A368T2K6"/>
<dbReference type="Proteomes" id="UP000253318">
    <property type="component" value="Unassembled WGS sequence"/>
</dbReference>
<gene>
    <name evidence="4" type="ORF">DEF24_17255</name>
</gene>
<reference evidence="4 5" key="1">
    <citation type="submission" date="2018-04" db="EMBL/GenBank/DDBJ databases">
        <title>Novel actinobacteria from marine sediment.</title>
        <authorList>
            <person name="Ng Z.Y."/>
            <person name="Tan G.Y.A."/>
        </authorList>
    </citation>
    <scope>NUCLEOTIDE SEQUENCE [LARGE SCALE GENOMIC DNA]</scope>
    <source>
        <strain evidence="4 5">TPS81</strain>
    </source>
</reference>
<keyword evidence="1" id="KW-0723">Serine/threonine-protein kinase</keyword>
<comment type="caution">
    <text evidence="4">The sequence shown here is derived from an EMBL/GenBank/DDBJ whole genome shotgun (WGS) entry which is preliminary data.</text>
</comment>
<dbReference type="GO" id="GO:0004674">
    <property type="term" value="F:protein serine/threonine kinase activity"/>
    <property type="evidence" value="ECO:0007669"/>
    <property type="project" value="UniProtKB-KW"/>
</dbReference>
<dbReference type="PANTHER" id="PTHR35526">
    <property type="entry name" value="ANTI-SIGMA-F FACTOR RSBW-RELATED"/>
    <property type="match status" value="1"/>
</dbReference>
<evidence type="ECO:0000313" key="5">
    <source>
        <dbReference type="Proteomes" id="UP000253318"/>
    </source>
</evidence>
<organism evidence="4 5">
    <name type="scientific">Marinitenerispora sediminis</name>
    <dbReference type="NCBI Taxonomy" id="1931232"/>
    <lineage>
        <taxon>Bacteria</taxon>
        <taxon>Bacillati</taxon>
        <taxon>Actinomycetota</taxon>
        <taxon>Actinomycetes</taxon>
        <taxon>Streptosporangiales</taxon>
        <taxon>Nocardiopsidaceae</taxon>
        <taxon>Marinitenerispora</taxon>
    </lineage>
</organism>
<dbReference type="SUPFAM" id="SSF55874">
    <property type="entry name" value="ATPase domain of HSP90 chaperone/DNA topoisomerase II/histidine kinase"/>
    <property type="match status" value="1"/>
</dbReference>
<evidence type="ECO:0000259" key="3">
    <source>
        <dbReference type="Pfam" id="PF13581"/>
    </source>
</evidence>
<dbReference type="PANTHER" id="PTHR35526:SF3">
    <property type="entry name" value="ANTI-SIGMA-F FACTOR RSBW"/>
    <property type="match status" value="1"/>
</dbReference>
<feature type="region of interest" description="Disordered" evidence="2">
    <location>
        <begin position="1"/>
        <end position="72"/>
    </location>
</feature>
<dbReference type="InterPro" id="IPR050267">
    <property type="entry name" value="Anti-sigma-factor_SerPK"/>
</dbReference>
<keyword evidence="1" id="KW-0808">Transferase</keyword>
<proteinExistence type="predicted"/>
<dbReference type="OrthoDB" id="4284922at2"/>